<proteinExistence type="predicted"/>
<organism evidence="2 3">
    <name type="scientific">Candidatus Jettenia ecosi</name>
    <dbReference type="NCBI Taxonomy" id="2494326"/>
    <lineage>
        <taxon>Bacteria</taxon>
        <taxon>Pseudomonadati</taxon>
        <taxon>Planctomycetota</taxon>
        <taxon>Candidatus Brocadiia</taxon>
        <taxon>Candidatus Brocadiales</taxon>
        <taxon>Candidatus Brocadiaceae</taxon>
        <taxon>Candidatus Jettenia</taxon>
    </lineage>
</organism>
<dbReference type="Proteomes" id="UP000319783">
    <property type="component" value="Unassembled WGS sequence"/>
</dbReference>
<accession>A0A533Q5I5</accession>
<dbReference type="EMBL" id="SULG01000209">
    <property type="protein sequence ID" value="TLD39793.1"/>
    <property type="molecule type" value="Genomic_DNA"/>
</dbReference>
<name>A0A533Q5I5_9BACT</name>
<feature type="region of interest" description="Disordered" evidence="1">
    <location>
        <begin position="1"/>
        <end position="22"/>
    </location>
</feature>
<dbReference type="AlphaFoldDB" id="A0A533Q5I5"/>
<evidence type="ECO:0000313" key="3">
    <source>
        <dbReference type="Proteomes" id="UP000319783"/>
    </source>
</evidence>
<gene>
    <name evidence="2" type="ORF">JETT_3947</name>
</gene>
<evidence type="ECO:0000256" key="1">
    <source>
        <dbReference type="SAM" id="MobiDB-lite"/>
    </source>
</evidence>
<protein>
    <submittedName>
        <fullName evidence="2">Uncharacterized protein</fullName>
    </submittedName>
</protein>
<sequence length="71" mass="8118">MSFPNAFIGNPSGGRKQIPTCVGMTKNTGEWRKTREDDTRRGQIQSLFKTYRESVSIPPQKLLTSDDPIFW</sequence>
<comment type="caution">
    <text evidence="2">The sequence shown here is derived from an EMBL/GenBank/DDBJ whole genome shotgun (WGS) entry which is preliminary data.</text>
</comment>
<reference evidence="2 3" key="1">
    <citation type="submission" date="2019-04" db="EMBL/GenBank/DDBJ databases">
        <title>Genome of a novel bacterium Candidatus Jettenia ecosi reconstructed from metagenome of an anammox bioreactor.</title>
        <authorList>
            <person name="Mardanov A.V."/>
            <person name="Beletsky A.V."/>
            <person name="Ravin N.V."/>
            <person name="Botchkova E.A."/>
            <person name="Litti Y.V."/>
            <person name="Nozhevnikova A.N."/>
        </authorList>
    </citation>
    <scope>NUCLEOTIDE SEQUENCE [LARGE SCALE GENOMIC DNA]</scope>
    <source>
        <strain evidence="2">J2</strain>
    </source>
</reference>
<evidence type="ECO:0000313" key="2">
    <source>
        <dbReference type="EMBL" id="TLD39793.1"/>
    </source>
</evidence>